<organism evidence="1 2">
    <name type="scientific">Candidatus Phytoplasma bonamiae</name>
    <dbReference type="NCBI Taxonomy" id="2982626"/>
    <lineage>
        <taxon>Bacteria</taxon>
        <taxon>Bacillati</taxon>
        <taxon>Mycoplasmatota</taxon>
        <taxon>Mollicutes</taxon>
        <taxon>Acholeplasmatales</taxon>
        <taxon>Acholeplasmataceae</taxon>
        <taxon>Candidatus Phytoplasma</taxon>
        <taxon>16SrII (Peanut WB group)</taxon>
    </lineage>
</organism>
<protein>
    <submittedName>
        <fullName evidence="1">Uncharacterized protein</fullName>
    </submittedName>
</protein>
<evidence type="ECO:0000313" key="1">
    <source>
        <dbReference type="EMBL" id="MDO8064310.1"/>
    </source>
</evidence>
<name>A0ABT9D4G2_9MOLU</name>
<keyword evidence="2" id="KW-1185">Reference proteome</keyword>
<sequence length="378" mass="45077">MKLLFKFNKFLIFLFLIQLIWLFHNNFLKLFAFDIENYEKDYNTKHYAVHWRHEKGHMFSEKAYVFYNFFPFKMVPCKTYQEFANTKQIIKNTTILTSNLLFPVNRFFKALDIVKEVTSDKYINDSDDKIAFINEFLKYFIQYHPEKGIFFLDPDQLNDIYCIDIVLCNCDMSNSLFSMSYDLLENFLQNELDRIPYEDIFFNEASEVEMAELGLNIQNFYQKILENNILKNHIKQKVIQKIKDKINLKIFKTGLNQTTKFISSKLICNLLLPGAIDSYEMLKQNKEATHYIHQNIRLYIDNNNFKKTLGFALHYNNLENQFEFFLLEKNTLSSQLHSRFIEKINIFNSSHMLISLVQSKNLGMPNMNLNIYGGKVKK</sequence>
<gene>
    <name evidence="1" type="ORF">OC701_02470</name>
</gene>
<reference evidence="1 2" key="1">
    <citation type="journal article" date="2023" name="Int. J. Syst. Evol. Microbiol.">
        <title>The observation of taxonomic boundaries for the 16SrII and 16SrXXV phytoplasmas using genome-based delimitation.</title>
        <authorList>
            <person name="Rodrigues Jardim B."/>
            <person name="Tran-Nguyen L.T.T."/>
            <person name="Gambley C."/>
            <person name="Al-Sadi A.M."/>
            <person name="Al-Subhi A.M."/>
            <person name="Foissac X."/>
            <person name="Salar P."/>
            <person name="Cai H."/>
            <person name="Yang J.Y."/>
            <person name="Davis R."/>
            <person name="Jones L."/>
            <person name="Rodoni B."/>
            <person name="Constable F.E."/>
        </authorList>
    </citation>
    <scope>NUCLEOTIDE SEQUENCE [LARGE SCALE GENOMIC DNA]</scope>
    <source>
        <strain evidence="1">BAWM-225</strain>
    </source>
</reference>
<dbReference type="Proteomes" id="UP001170683">
    <property type="component" value="Unassembled WGS sequence"/>
</dbReference>
<accession>A0ABT9D4G2</accession>
<evidence type="ECO:0000313" key="2">
    <source>
        <dbReference type="Proteomes" id="UP001170683"/>
    </source>
</evidence>
<proteinExistence type="predicted"/>
<comment type="caution">
    <text evidence="1">The sequence shown here is derived from an EMBL/GenBank/DDBJ whole genome shotgun (WGS) entry which is preliminary data.</text>
</comment>
<dbReference type="RefSeq" id="WP_304514501.1">
    <property type="nucleotide sequence ID" value="NZ_JAOSIQ010000039.1"/>
</dbReference>
<dbReference type="EMBL" id="JAOSIQ010000039">
    <property type="protein sequence ID" value="MDO8064310.1"/>
    <property type="molecule type" value="Genomic_DNA"/>
</dbReference>